<dbReference type="Proteomes" id="UP000799421">
    <property type="component" value="Unassembled WGS sequence"/>
</dbReference>
<protein>
    <submittedName>
        <fullName evidence="1">Uncharacterized protein</fullName>
    </submittedName>
</protein>
<accession>A0A6A7C6S1</accession>
<name>A0A6A7C6S1_9PEZI</name>
<evidence type="ECO:0000313" key="2">
    <source>
        <dbReference type="Proteomes" id="UP000799421"/>
    </source>
</evidence>
<dbReference type="EMBL" id="MU005962">
    <property type="protein sequence ID" value="KAF2863266.1"/>
    <property type="molecule type" value="Genomic_DNA"/>
</dbReference>
<keyword evidence="2" id="KW-1185">Reference proteome</keyword>
<dbReference type="AlphaFoldDB" id="A0A6A7C6S1"/>
<organism evidence="1 2">
    <name type="scientific">Piedraia hortae CBS 480.64</name>
    <dbReference type="NCBI Taxonomy" id="1314780"/>
    <lineage>
        <taxon>Eukaryota</taxon>
        <taxon>Fungi</taxon>
        <taxon>Dikarya</taxon>
        <taxon>Ascomycota</taxon>
        <taxon>Pezizomycotina</taxon>
        <taxon>Dothideomycetes</taxon>
        <taxon>Dothideomycetidae</taxon>
        <taxon>Capnodiales</taxon>
        <taxon>Piedraiaceae</taxon>
        <taxon>Piedraia</taxon>
    </lineage>
</organism>
<sequence length="75" mass="8457">MNALSQRGYCTCSGIFAPESIIIPRAPITNTARNIPHICWIQASPLARMRGICIAIQRYLLHYQLHYFPSGSCHI</sequence>
<proteinExistence type="predicted"/>
<reference evidence="1" key="1">
    <citation type="journal article" date="2020" name="Stud. Mycol.">
        <title>101 Dothideomycetes genomes: a test case for predicting lifestyles and emergence of pathogens.</title>
        <authorList>
            <person name="Haridas S."/>
            <person name="Albert R."/>
            <person name="Binder M."/>
            <person name="Bloem J."/>
            <person name="Labutti K."/>
            <person name="Salamov A."/>
            <person name="Andreopoulos B."/>
            <person name="Baker S."/>
            <person name="Barry K."/>
            <person name="Bills G."/>
            <person name="Bluhm B."/>
            <person name="Cannon C."/>
            <person name="Castanera R."/>
            <person name="Culley D."/>
            <person name="Daum C."/>
            <person name="Ezra D."/>
            <person name="Gonzalez J."/>
            <person name="Henrissat B."/>
            <person name="Kuo A."/>
            <person name="Liang C."/>
            <person name="Lipzen A."/>
            <person name="Lutzoni F."/>
            <person name="Magnuson J."/>
            <person name="Mondo S."/>
            <person name="Nolan M."/>
            <person name="Ohm R."/>
            <person name="Pangilinan J."/>
            <person name="Park H.-J."/>
            <person name="Ramirez L."/>
            <person name="Alfaro M."/>
            <person name="Sun H."/>
            <person name="Tritt A."/>
            <person name="Yoshinaga Y."/>
            <person name="Zwiers L.-H."/>
            <person name="Turgeon B."/>
            <person name="Goodwin S."/>
            <person name="Spatafora J."/>
            <person name="Crous P."/>
            <person name="Grigoriev I."/>
        </authorList>
    </citation>
    <scope>NUCLEOTIDE SEQUENCE</scope>
    <source>
        <strain evidence="1">CBS 480.64</strain>
    </source>
</reference>
<evidence type="ECO:0000313" key="1">
    <source>
        <dbReference type="EMBL" id="KAF2863266.1"/>
    </source>
</evidence>
<gene>
    <name evidence="1" type="ORF">K470DRAFT_255376</name>
</gene>